<reference evidence="1 2" key="1">
    <citation type="journal article" date="2017" name="BMC Genomics">
        <title>Genome sequencing of 39 Akkermansia muciniphila isolates reveals its population structure, genomic and functional diverisity, and global distribution in mammalian gut microbiotas.</title>
        <authorList>
            <person name="Guo X."/>
            <person name="Li S."/>
            <person name="Zhang J."/>
            <person name="Wu F."/>
            <person name="Li X."/>
            <person name="Wu D."/>
            <person name="Zhang M."/>
            <person name="Ou Z."/>
            <person name="Jie Z."/>
            <person name="Yan Q."/>
            <person name="Li P."/>
            <person name="Yi J."/>
            <person name="Peng Y."/>
        </authorList>
    </citation>
    <scope>NUCLEOTIDE SEQUENCE [LARGE SCALE GENOMIC DNA]</scope>
    <source>
        <strain evidence="1 2">GP43</strain>
    </source>
</reference>
<proteinExistence type="predicted"/>
<organism evidence="1 2">
    <name type="scientific">Akkermansia muciniphila</name>
    <dbReference type="NCBI Taxonomy" id="239935"/>
    <lineage>
        <taxon>Bacteria</taxon>
        <taxon>Pseudomonadati</taxon>
        <taxon>Verrucomicrobiota</taxon>
        <taxon>Verrucomicrobiia</taxon>
        <taxon>Verrucomicrobiales</taxon>
        <taxon>Akkermansiaceae</taxon>
        <taxon>Akkermansia</taxon>
    </lineage>
</organism>
<protein>
    <submittedName>
        <fullName evidence="1">Uncharacterized protein</fullName>
    </submittedName>
</protein>
<evidence type="ECO:0000313" key="1">
    <source>
        <dbReference type="EMBL" id="PNC54006.1"/>
    </source>
</evidence>
<sequence>MIAWFTPRMLFRGKPGKIYLLLFYFMKTYLIPAIALACGALPLQAAALLGETEWSCNINIDSTRSDAFGAVSGWNNVEVGQISQDNQTTISAKTTVLKNTAGISVGIITITGAPGSSAGSWSGSGASGSSVNWYHGLPNGIEGPDHYSDAAAEAIWSIRGNLTVNFSGLEAGWYSLRSVRCQNKW</sequence>
<comment type="caution">
    <text evidence="1">The sequence shown here is derived from an EMBL/GenBank/DDBJ whole genome shotgun (WGS) entry which is preliminary data.</text>
</comment>
<gene>
    <name evidence="1" type="ORF">CXU09_10425</name>
</gene>
<name>A0AAP8NKF2_9BACT</name>
<dbReference type="Proteomes" id="UP000235914">
    <property type="component" value="Unassembled WGS sequence"/>
</dbReference>
<dbReference type="AlphaFoldDB" id="A0AAP8NKF2"/>
<dbReference type="EMBL" id="PJKN01000006">
    <property type="protein sequence ID" value="PNC54006.1"/>
    <property type="molecule type" value="Genomic_DNA"/>
</dbReference>
<evidence type="ECO:0000313" key="2">
    <source>
        <dbReference type="Proteomes" id="UP000235914"/>
    </source>
</evidence>
<accession>A0AAP8NKF2</accession>